<dbReference type="RefSeq" id="WP_069696963.1">
    <property type="nucleotide sequence ID" value="NZ_JAGGMA010000011.1"/>
</dbReference>
<evidence type="ECO:0000256" key="1">
    <source>
        <dbReference type="PROSITE-ProRule" id="PRU00339"/>
    </source>
</evidence>
<dbReference type="Pfam" id="PF12688">
    <property type="entry name" value="TPR_5"/>
    <property type="match status" value="1"/>
</dbReference>
<evidence type="ECO:0000313" key="3">
    <source>
        <dbReference type="EMBL" id="OEH83952.1"/>
    </source>
</evidence>
<dbReference type="PROSITE" id="PS50005">
    <property type="entry name" value="TPR"/>
    <property type="match status" value="1"/>
</dbReference>
<gene>
    <name evidence="3" type="ORF">BCR26_00310</name>
</gene>
<dbReference type="Proteomes" id="UP000095256">
    <property type="component" value="Unassembled WGS sequence"/>
</dbReference>
<evidence type="ECO:0000313" key="4">
    <source>
        <dbReference type="Proteomes" id="UP000095256"/>
    </source>
</evidence>
<dbReference type="AlphaFoldDB" id="A0A1E5L1E2"/>
<dbReference type="STRING" id="762845.BCR26_00310"/>
<dbReference type="SUPFAM" id="SSF48452">
    <property type="entry name" value="TPR-like"/>
    <property type="match status" value="1"/>
</dbReference>
<comment type="caution">
    <text evidence="3">The sequence shown here is derived from an EMBL/GenBank/DDBJ whole genome shotgun (WGS) entry which is preliminary data.</text>
</comment>
<name>A0A1E5L1E2_9ENTE</name>
<dbReference type="OrthoDB" id="193829at2"/>
<accession>A0A1E5L1E2</accession>
<dbReference type="InterPro" id="IPR011990">
    <property type="entry name" value="TPR-like_helical_dom_sf"/>
</dbReference>
<dbReference type="Gene3D" id="1.25.40.10">
    <property type="entry name" value="Tetratricopeptide repeat domain"/>
    <property type="match status" value="1"/>
</dbReference>
<keyword evidence="4" id="KW-1185">Reference proteome</keyword>
<organism evidence="3 4">
    <name type="scientific">Enterococcus rivorum</name>
    <dbReference type="NCBI Taxonomy" id="762845"/>
    <lineage>
        <taxon>Bacteria</taxon>
        <taxon>Bacillati</taxon>
        <taxon>Bacillota</taxon>
        <taxon>Bacilli</taxon>
        <taxon>Lactobacillales</taxon>
        <taxon>Enterococcaceae</taxon>
        <taxon>Enterococcus</taxon>
    </lineage>
</organism>
<feature type="repeat" description="TPR" evidence="1">
    <location>
        <begin position="72"/>
        <end position="105"/>
    </location>
</feature>
<keyword evidence="1" id="KW-0802">TPR repeat</keyword>
<protein>
    <recommendedName>
        <fullName evidence="2">Tetratrico peptide repeat group 5 domain-containing protein</fullName>
    </recommendedName>
</protein>
<dbReference type="InterPro" id="IPR041656">
    <property type="entry name" value="TPR_5"/>
</dbReference>
<proteinExistence type="predicted"/>
<dbReference type="EMBL" id="MIEK01000001">
    <property type="protein sequence ID" value="OEH83952.1"/>
    <property type="molecule type" value="Genomic_DNA"/>
</dbReference>
<reference evidence="3 4" key="1">
    <citation type="submission" date="2016-09" db="EMBL/GenBank/DDBJ databases">
        <authorList>
            <person name="Capua I."/>
            <person name="De Benedictis P."/>
            <person name="Joannis T."/>
            <person name="Lombin L.H."/>
            <person name="Cattoli G."/>
        </authorList>
    </citation>
    <scope>NUCLEOTIDE SEQUENCE [LARGE SCALE GENOMIC DNA]</scope>
    <source>
        <strain evidence="3 4">LMG 25899</strain>
    </source>
</reference>
<evidence type="ECO:0000259" key="2">
    <source>
        <dbReference type="Pfam" id="PF12688"/>
    </source>
</evidence>
<feature type="domain" description="Tetratrico peptide repeat group 5" evidence="2">
    <location>
        <begin position="38"/>
        <end position="156"/>
    </location>
</feature>
<dbReference type="InterPro" id="IPR019734">
    <property type="entry name" value="TPR_rpt"/>
</dbReference>
<sequence>MTEQLSKALSLRKAEKLEESNQLLLELLESTPSDPYLNYQVAWSFDVMGKETEAIPFYEQAIHLGLIGADLEGAYLGLGSTYRSIGSYHEAEKIFLKGMEEFPTNNALKGFYAMVLYNLKRYSEAMNIVLNLLATTSNDEKIKEYQKAIQFYSDKLDETWLEDGTMLD</sequence>